<evidence type="ECO:0000313" key="2">
    <source>
        <dbReference type="Proteomes" id="UP000320523"/>
    </source>
</evidence>
<accession>A0A552JRV4</accession>
<dbReference type="Gene3D" id="1.25.40.10">
    <property type="entry name" value="Tetratricopeptide repeat domain"/>
    <property type="match status" value="1"/>
</dbReference>
<organism evidence="1 2">
    <name type="scientific">Microcystis wesenbergii Mw_QC_S_20081001_S30D</name>
    <dbReference type="NCBI Taxonomy" id="2486245"/>
    <lineage>
        <taxon>Bacteria</taxon>
        <taxon>Bacillati</taxon>
        <taxon>Cyanobacteriota</taxon>
        <taxon>Cyanophyceae</taxon>
        <taxon>Oscillatoriophycideae</taxon>
        <taxon>Chroococcales</taxon>
        <taxon>Microcystaceae</taxon>
        <taxon>Microcystis</taxon>
    </lineage>
</organism>
<dbReference type="EMBL" id="SFAT01000074">
    <property type="protein sequence ID" value="TRU98479.1"/>
    <property type="molecule type" value="Genomic_DNA"/>
</dbReference>
<dbReference type="Pfam" id="PF13414">
    <property type="entry name" value="TPR_11"/>
    <property type="match status" value="1"/>
</dbReference>
<proteinExistence type="predicted"/>
<gene>
    <name evidence="1" type="ORF">EWV75_06820</name>
</gene>
<dbReference type="InterPro" id="IPR011990">
    <property type="entry name" value="TPR-like_helical_dom_sf"/>
</dbReference>
<dbReference type="AlphaFoldDB" id="A0A552JRV4"/>
<dbReference type="Proteomes" id="UP000320523">
    <property type="component" value="Unassembled WGS sequence"/>
</dbReference>
<dbReference type="SUPFAM" id="SSF48452">
    <property type="entry name" value="TPR-like"/>
    <property type="match status" value="1"/>
</dbReference>
<evidence type="ECO:0000313" key="1">
    <source>
        <dbReference type="EMBL" id="TRU98479.1"/>
    </source>
</evidence>
<name>A0A552JRV4_9CHRO</name>
<protein>
    <submittedName>
        <fullName evidence="1">Tetratricopeptide repeat protein</fullName>
    </submittedName>
</protein>
<comment type="caution">
    <text evidence="1">The sequence shown here is derived from an EMBL/GenBank/DDBJ whole genome shotgun (WGS) entry which is preliminary data.</text>
</comment>
<feature type="non-terminal residue" evidence="1">
    <location>
        <position position="1"/>
    </location>
</feature>
<reference evidence="1 2" key="1">
    <citation type="submission" date="2019-01" db="EMBL/GenBank/DDBJ databases">
        <title>Coherence of Microcystis species and biogeography revealed through population genomics.</title>
        <authorList>
            <person name="Perez-Carrascal O.M."/>
            <person name="Terrat Y."/>
            <person name="Giani A."/>
            <person name="Fortin N."/>
            <person name="Tromas N."/>
            <person name="Shapiro B.J."/>
        </authorList>
    </citation>
    <scope>NUCLEOTIDE SEQUENCE [LARGE SCALE GENOMIC DNA]</scope>
    <source>
        <strain evidence="1">Mw_QC_S_20081001_S30D</strain>
    </source>
</reference>
<sequence length="60" mass="6685">GDKQGAIADYNQAIKLKPDYAYAYFIRGLAKYDLGDKQGAKDFRQAAILILKRFCVVSAI</sequence>